<feature type="compositionally biased region" description="Pro residues" evidence="1">
    <location>
        <begin position="26"/>
        <end position="44"/>
    </location>
</feature>
<accession>A0AAV0HSB9</accession>
<organism evidence="2 3">
    <name type="scientific">Linum tenue</name>
    <dbReference type="NCBI Taxonomy" id="586396"/>
    <lineage>
        <taxon>Eukaryota</taxon>
        <taxon>Viridiplantae</taxon>
        <taxon>Streptophyta</taxon>
        <taxon>Embryophyta</taxon>
        <taxon>Tracheophyta</taxon>
        <taxon>Spermatophyta</taxon>
        <taxon>Magnoliopsida</taxon>
        <taxon>eudicotyledons</taxon>
        <taxon>Gunneridae</taxon>
        <taxon>Pentapetalae</taxon>
        <taxon>rosids</taxon>
        <taxon>fabids</taxon>
        <taxon>Malpighiales</taxon>
        <taxon>Linaceae</taxon>
        <taxon>Linum</taxon>
    </lineage>
</organism>
<dbReference type="EMBL" id="CAMGYJ010000002">
    <property type="protein sequence ID" value="CAI0388197.1"/>
    <property type="molecule type" value="Genomic_DNA"/>
</dbReference>
<feature type="region of interest" description="Disordered" evidence="1">
    <location>
        <begin position="1"/>
        <end position="108"/>
    </location>
</feature>
<evidence type="ECO:0000313" key="3">
    <source>
        <dbReference type="Proteomes" id="UP001154282"/>
    </source>
</evidence>
<proteinExistence type="predicted"/>
<reference evidence="2" key="1">
    <citation type="submission" date="2022-08" db="EMBL/GenBank/DDBJ databases">
        <authorList>
            <person name="Gutierrez-Valencia J."/>
        </authorList>
    </citation>
    <scope>NUCLEOTIDE SEQUENCE</scope>
</reference>
<name>A0AAV0HSB9_9ROSI</name>
<gene>
    <name evidence="2" type="ORF">LITE_LOCUS5750</name>
</gene>
<dbReference type="Proteomes" id="UP001154282">
    <property type="component" value="Unassembled WGS sequence"/>
</dbReference>
<sequence>MCDPAGNTRRHPPSLPGAHLPSGPRLRPPPPAIQARRPPPPHATPRPRRLLQTPRGRGSLLLLSHPCLRAPPPPRRPGGGGSIEGTAGPSVPRDRPRRRRARHLEVFERMVPAQRRGGPGGGCPGHVLLGCNGEGAELDADILRRHVR</sequence>
<keyword evidence="3" id="KW-1185">Reference proteome</keyword>
<evidence type="ECO:0000256" key="1">
    <source>
        <dbReference type="SAM" id="MobiDB-lite"/>
    </source>
</evidence>
<dbReference type="AlphaFoldDB" id="A0AAV0HSB9"/>
<comment type="caution">
    <text evidence="2">The sequence shown here is derived from an EMBL/GenBank/DDBJ whole genome shotgun (WGS) entry which is preliminary data.</text>
</comment>
<evidence type="ECO:0000313" key="2">
    <source>
        <dbReference type="EMBL" id="CAI0388197.1"/>
    </source>
</evidence>
<protein>
    <submittedName>
        <fullName evidence="2">Uncharacterized protein</fullName>
    </submittedName>
</protein>